<comment type="caution">
    <text evidence="2">The sequence shown here is derived from an EMBL/GenBank/DDBJ whole genome shotgun (WGS) entry which is preliminary data.</text>
</comment>
<evidence type="ECO:0000313" key="2">
    <source>
        <dbReference type="EMBL" id="MBP2017351.1"/>
    </source>
</evidence>
<organism evidence="2 3">
    <name type="scientific">Symbiobacterium terraclitae</name>
    <dbReference type="NCBI Taxonomy" id="557451"/>
    <lineage>
        <taxon>Bacteria</taxon>
        <taxon>Bacillati</taxon>
        <taxon>Bacillota</taxon>
        <taxon>Clostridia</taxon>
        <taxon>Eubacteriales</taxon>
        <taxon>Symbiobacteriaceae</taxon>
        <taxon>Symbiobacterium</taxon>
    </lineage>
</organism>
<keyword evidence="1" id="KW-0812">Transmembrane</keyword>
<reference evidence="2 3" key="1">
    <citation type="submission" date="2021-03" db="EMBL/GenBank/DDBJ databases">
        <title>Genomic Encyclopedia of Type Strains, Phase IV (KMG-IV): sequencing the most valuable type-strain genomes for metagenomic binning, comparative biology and taxonomic classification.</title>
        <authorList>
            <person name="Goeker M."/>
        </authorList>
    </citation>
    <scope>NUCLEOTIDE SEQUENCE [LARGE SCALE GENOMIC DNA]</scope>
    <source>
        <strain evidence="2 3">DSM 27138</strain>
    </source>
</reference>
<dbReference type="InterPro" id="IPR024078">
    <property type="entry name" value="LmbE-like_dom_sf"/>
</dbReference>
<dbReference type="InterPro" id="IPR003737">
    <property type="entry name" value="GlcNAc_PI_deacetylase-related"/>
</dbReference>
<sequence>MERRSGSTLPWLVAGGAVAAAWLVWRRMQQPYYPGVALQAGLEMVSRRYRVLAIGPHPGDLELFAGGTLRLLSQNGSAVTMAVLSRGERATNRANIGEIRAREAEQAAAILRAELIQLDLPDGRIRPGPDLERALDDLWIRTRPELVLAFDPKGPVPLGQNPDHLALGAAVLARARSSISRGERIYFYAARHPNVLVDITEVMQEKLNAVKAHRSQLRGPDWAVSLFNRYVCRLHTGRVPAMYAEPFYRLV</sequence>
<dbReference type="Pfam" id="PF02585">
    <property type="entry name" value="PIG-L"/>
    <property type="match status" value="1"/>
</dbReference>
<gene>
    <name evidence="2" type="ORF">J2Z79_000734</name>
</gene>
<evidence type="ECO:0000256" key="1">
    <source>
        <dbReference type="SAM" id="Phobius"/>
    </source>
</evidence>
<keyword evidence="1" id="KW-1133">Transmembrane helix</keyword>
<keyword evidence="3" id="KW-1185">Reference proteome</keyword>
<feature type="transmembrane region" description="Helical" evidence="1">
    <location>
        <begin position="6"/>
        <end position="25"/>
    </location>
</feature>
<proteinExistence type="predicted"/>
<dbReference type="Proteomes" id="UP001519289">
    <property type="component" value="Unassembled WGS sequence"/>
</dbReference>
<keyword evidence="1" id="KW-0472">Membrane</keyword>
<dbReference type="PANTHER" id="PTHR12993">
    <property type="entry name" value="N-ACETYLGLUCOSAMINYL-PHOSPHATIDYLINOSITOL DE-N-ACETYLASE-RELATED"/>
    <property type="match status" value="1"/>
</dbReference>
<name>A0ABS4JP91_9FIRM</name>
<dbReference type="EMBL" id="JAGGLG010000004">
    <property type="protein sequence ID" value="MBP2017351.1"/>
    <property type="molecule type" value="Genomic_DNA"/>
</dbReference>
<dbReference type="PANTHER" id="PTHR12993:SF11">
    <property type="entry name" value="N-ACETYLGLUCOSAMINYL-PHOSPHATIDYLINOSITOL DE-N-ACETYLASE"/>
    <property type="match status" value="1"/>
</dbReference>
<dbReference type="SUPFAM" id="SSF102588">
    <property type="entry name" value="LmbE-like"/>
    <property type="match status" value="1"/>
</dbReference>
<accession>A0ABS4JP91</accession>
<dbReference type="RefSeq" id="WP_209465498.1">
    <property type="nucleotide sequence ID" value="NZ_JAGGLG010000004.1"/>
</dbReference>
<evidence type="ECO:0000313" key="3">
    <source>
        <dbReference type="Proteomes" id="UP001519289"/>
    </source>
</evidence>
<protein>
    <submittedName>
        <fullName evidence="2">LmbE family N-acetylglucosaminyl deacetylase</fullName>
    </submittedName>
</protein>
<dbReference type="Gene3D" id="3.40.50.10320">
    <property type="entry name" value="LmbE-like"/>
    <property type="match status" value="1"/>
</dbReference>